<comment type="caution">
    <text evidence="4">The sequence shown here is derived from an EMBL/GenBank/DDBJ whole genome shotgun (WGS) entry which is preliminary data.</text>
</comment>
<dbReference type="AlphaFoldDB" id="A0AAN9SEE5"/>
<accession>A0AAN9SEE5</accession>
<dbReference type="Gene3D" id="3.30.559.10">
    <property type="entry name" value="Chloramphenicol acetyltransferase-like domain"/>
    <property type="match status" value="2"/>
</dbReference>
<protein>
    <submittedName>
        <fullName evidence="4">Uncharacterized protein</fullName>
    </submittedName>
</protein>
<keyword evidence="5" id="KW-1185">Reference proteome</keyword>
<name>A0AAN9SEE5_PSOTE</name>
<dbReference type="SUPFAM" id="SSF52777">
    <property type="entry name" value="CoA-dependent acyltransferases"/>
    <property type="match status" value="1"/>
</dbReference>
<sequence>MGSENIKIHEQCRVSPPSGSARETSLSLTFLDVLWLRFHPVERMFLYTLPRPESEPSIFFSNVIPKLKRSLSDALQHFPPLAGKVVWPKESPNPIVQYTPGDAVSVLLAESHAPFNLVLDNSPHQASLSRSFVPPLSSSDSHASVLSLQITLFPNSGFSIGITTHHAILDGKSSSLFVKAWSFLCKSSLHQLSPSLPPNLLPFFDRSLIKPPTELVLNFTNSFTHILTPSENPHGRCLKLLPFPPRLEDQLRATFLLTRQDLDKLRKRVLSKWDVQNGSESTVSSIPPTVSSFVLTCAYVLVCIAKAFEGFEGGKHKFAFGFSMDCRARLNPPIPDNYFGNCVWGGLIDCKPLDFIKEEGFVVVAKSIHGNIKEKLAKGIFHGAEGAYSRFESLAKERIETVGTAGSNRFGVYENDFGWGKPAKVEIMSVDRALTIGLAESKDGNGGIEVGLVLHKHVMDLFVTLFHQGLSQHH</sequence>
<evidence type="ECO:0000313" key="5">
    <source>
        <dbReference type="Proteomes" id="UP001386955"/>
    </source>
</evidence>
<dbReference type="Proteomes" id="UP001386955">
    <property type="component" value="Unassembled WGS sequence"/>
</dbReference>
<feature type="compositionally biased region" description="Basic and acidic residues" evidence="3">
    <location>
        <begin position="1"/>
        <end position="12"/>
    </location>
</feature>
<dbReference type="Pfam" id="PF02458">
    <property type="entry name" value="Transferase"/>
    <property type="match status" value="1"/>
</dbReference>
<gene>
    <name evidence="4" type="ORF">VNO78_14929</name>
</gene>
<keyword evidence="1" id="KW-0808">Transferase</keyword>
<evidence type="ECO:0000256" key="1">
    <source>
        <dbReference type="ARBA" id="ARBA00022679"/>
    </source>
</evidence>
<feature type="region of interest" description="Disordered" evidence="3">
    <location>
        <begin position="1"/>
        <end position="22"/>
    </location>
</feature>
<organism evidence="4 5">
    <name type="scientific">Psophocarpus tetragonolobus</name>
    <name type="common">Winged bean</name>
    <name type="synonym">Dolichos tetragonolobus</name>
    <dbReference type="NCBI Taxonomy" id="3891"/>
    <lineage>
        <taxon>Eukaryota</taxon>
        <taxon>Viridiplantae</taxon>
        <taxon>Streptophyta</taxon>
        <taxon>Embryophyta</taxon>
        <taxon>Tracheophyta</taxon>
        <taxon>Spermatophyta</taxon>
        <taxon>Magnoliopsida</taxon>
        <taxon>eudicotyledons</taxon>
        <taxon>Gunneridae</taxon>
        <taxon>Pentapetalae</taxon>
        <taxon>rosids</taxon>
        <taxon>fabids</taxon>
        <taxon>Fabales</taxon>
        <taxon>Fabaceae</taxon>
        <taxon>Papilionoideae</taxon>
        <taxon>50 kb inversion clade</taxon>
        <taxon>NPAAA clade</taxon>
        <taxon>indigoferoid/millettioid clade</taxon>
        <taxon>Phaseoleae</taxon>
        <taxon>Psophocarpus</taxon>
    </lineage>
</organism>
<dbReference type="EMBL" id="JAYMYS010000004">
    <property type="protein sequence ID" value="KAK7394401.1"/>
    <property type="molecule type" value="Genomic_DNA"/>
</dbReference>
<reference evidence="4 5" key="1">
    <citation type="submission" date="2024-01" db="EMBL/GenBank/DDBJ databases">
        <title>The genomes of 5 underutilized Papilionoideae crops provide insights into root nodulation and disease resistanc.</title>
        <authorList>
            <person name="Jiang F."/>
        </authorList>
    </citation>
    <scope>NUCLEOTIDE SEQUENCE [LARGE SCALE GENOMIC DNA]</scope>
    <source>
        <strain evidence="4">DUOXIRENSHENG_FW03</strain>
        <tissue evidence="4">Leaves</tissue>
    </source>
</reference>
<evidence type="ECO:0000256" key="3">
    <source>
        <dbReference type="SAM" id="MobiDB-lite"/>
    </source>
</evidence>
<evidence type="ECO:0000313" key="4">
    <source>
        <dbReference type="EMBL" id="KAK7394401.1"/>
    </source>
</evidence>
<keyword evidence="2" id="KW-0012">Acyltransferase</keyword>
<proteinExistence type="predicted"/>
<dbReference type="PANTHER" id="PTHR31625">
    <property type="match status" value="1"/>
</dbReference>
<dbReference type="InterPro" id="IPR051504">
    <property type="entry name" value="Plant_metabolite_acyltrans"/>
</dbReference>
<dbReference type="GO" id="GO:0016747">
    <property type="term" value="F:acyltransferase activity, transferring groups other than amino-acyl groups"/>
    <property type="evidence" value="ECO:0007669"/>
    <property type="project" value="UniProtKB-ARBA"/>
</dbReference>
<dbReference type="InterPro" id="IPR023213">
    <property type="entry name" value="CAT-like_dom_sf"/>
</dbReference>
<evidence type="ECO:0000256" key="2">
    <source>
        <dbReference type="ARBA" id="ARBA00023315"/>
    </source>
</evidence>